<dbReference type="InterPro" id="IPR002347">
    <property type="entry name" value="SDR_fam"/>
</dbReference>
<keyword evidence="3" id="KW-0560">Oxidoreductase</keyword>
<dbReference type="VEuPathDB" id="FungiDB:PV10_00189"/>
<dbReference type="Proteomes" id="UP000288859">
    <property type="component" value="Unassembled WGS sequence"/>
</dbReference>
<evidence type="ECO:0000313" key="6">
    <source>
        <dbReference type="EMBL" id="RVX75352.1"/>
    </source>
</evidence>
<keyword evidence="2" id="KW-0521">NADP</keyword>
<evidence type="ECO:0000313" key="7">
    <source>
        <dbReference type="Proteomes" id="UP000288859"/>
    </source>
</evidence>
<organism evidence="6 7">
    <name type="scientific">Exophiala mesophila</name>
    <name type="common">Black yeast-like fungus</name>
    <dbReference type="NCBI Taxonomy" id="212818"/>
    <lineage>
        <taxon>Eukaryota</taxon>
        <taxon>Fungi</taxon>
        <taxon>Dikarya</taxon>
        <taxon>Ascomycota</taxon>
        <taxon>Pezizomycotina</taxon>
        <taxon>Eurotiomycetes</taxon>
        <taxon>Chaetothyriomycetidae</taxon>
        <taxon>Chaetothyriales</taxon>
        <taxon>Herpotrichiellaceae</taxon>
        <taxon>Exophiala</taxon>
    </lineage>
</organism>
<dbReference type="InterPro" id="IPR020904">
    <property type="entry name" value="Sc_DH/Rdtase_CS"/>
</dbReference>
<evidence type="ECO:0000256" key="3">
    <source>
        <dbReference type="ARBA" id="ARBA00023002"/>
    </source>
</evidence>
<dbReference type="GO" id="GO:0016491">
    <property type="term" value="F:oxidoreductase activity"/>
    <property type="evidence" value="ECO:0007669"/>
    <property type="project" value="UniProtKB-KW"/>
</dbReference>
<dbReference type="FunFam" id="3.40.50.720:FF:000084">
    <property type="entry name" value="Short-chain dehydrogenase reductase"/>
    <property type="match status" value="1"/>
</dbReference>
<dbReference type="VEuPathDB" id="FungiDB:PV10_01939"/>
<dbReference type="AlphaFoldDB" id="A0A438NI03"/>
<evidence type="ECO:0000256" key="2">
    <source>
        <dbReference type="ARBA" id="ARBA00022857"/>
    </source>
</evidence>
<dbReference type="InterPro" id="IPR028036">
    <property type="entry name" value="DMAC1-like_dom"/>
</dbReference>
<dbReference type="SUPFAM" id="SSF51735">
    <property type="entry name" value="NAD(P)-binding Rossmann-fold domains"/>
    <property type="match status" value="1"/>
</dbReference>
<feature type="domain" description="Ketoreductase" evidence="5">
    <location>
        <begin position="13"/>
        <end position="194"/>
    </location>
</feature>
<dbReference type="PANTHER" id="PTHR24321:SF8">
    <property type="entry name" value="ESTRADIOL 17-BETA-DEHYDROGENASE 8-RELATED"/>
    <property type="match status" value="1"/>
</dbReference>
<dbReference type="Gene3D" id="3.40.50.720">
    <property type="entry name" value="NAD(P)-binding Rossmann-like Domain"/>
    <property type="match status" value="1"/>
</dbReference>
<evidence type="ECO:0000256" key="4">
    <source>
        <dbReference type="ARBA" id="ARBA00023027"/>
    </source>
</evidence>
<evidence type="ECO:0000259" key="5">
    <source>
        <dbReference type="SMART" id="SM00822"/>
    </source>
</evidence>
<dbReference type="OrthoDB" id="1669814at2759"/>
<dbReference type="InterPro" id="IPR057326">
    <property type="entry name" value="KR_dom"/>
</dbReference>
<dbReference type="Pfam" id="PF15055">
    <property type="entry name" value="DMAC1_Dmo2"/>
    <property type="match status" value="1"/>
</dbReference>
<dbReference type="PRINTS" id="PR00081">
    <property type="entry name" value="GDHRDH"/>
</dbReference>
<reference evidence="6 7" key="1">
    <citation type="submission" date="2017-03" db="EMBL/GenBank/DDBJ databases">
        <title>Genomes of endolithic fungi from Antarctica.</title>
        <authorList>
            <person name="Coleine C."/>
            <person name="Masonjones S."/>
            <person name="Stajich J.E."/>
        </authorList>
    </citation>
    <scope>NUCLEOTIDE SEQUENCE [LARGE SCALE GENOMIC DNA]</scope>
    <source>
        <strain evidence="6 7">CCFEE 6314</strain>
    </source>
</reference>
<dbReference type="EMBL" id="NAJM01000002">
    <property type="protein sequence ID" value="RVX75352.1"/>
    <property type="molecule type" value="Genomic_DNA"/>
</dbReference>
<comment type="caution">
    <text evidence="6">The sequence shown here is derived from an EMBL/GenBank/DDBJ whole genome shotgun (WGS) entry which is preliminary data.</text>
</comment>
<gene>
    <name evidence="6" type="ORF">B0A52_00705</name>
</gene>
<name>A0A438NI03_EXOME</name>
<sequence length="358" mass="37823">MTMADSAMNLTDKVIAITGAASGIGLQLSRFAATRGAKLALSDVNQEALDKVVSELSAKGTQVVGTRVNVTSNQEVDDWINATVKHFGALHGAANLAGVEGGKKVVGPLSEMTNEDWDFTLSVNLTGLMYCLRAQVRVMPPGSSIVNAASTAGLMGRPGLSAYATSKHAVVGLTKTVAKEVGSKGIRVNAVAPGPIETPMIDRLLGGTEKNMPFAANYSTIPLGRMGKPDEVARLITFLLSDDAGSITAVTKITVGPAPQGPLTMGLTDFLNAKSEKFDEFENPNSFEKDDCLSCRIIGSTAMVSLGGYTYFSGMNQLKAQRQVIELSKSKYKYGSRQLGILSLSATLVSLGIYRMFN</sequence>
<comment type="similarity">
    <text evidence="1">Belongs to the short-chain dehydrogenases/reductases (SDR) family.</text>
</comment>
<dbReference type="SMART" id="SM00822">
    <property type="entry name" value="PKS_KR"/>
    <property type="match status" value="1"/>
</dbReference>
<keyword evidence="4" id="KW-0520">NAD</keyword>
<accession>A0A438NI03</accession>
<dbReference type="InterPro" id="IPR036291">
    <property type="entry name" value="NAD(P)-bd_dom_sf"/>
</dbReference>
<dbReference type="PANTHER" id="PTHR24321">
    <property type="entry name" value="DEHYDROGENASES, SHORT CHAIN"/>
    <property type="match status" value="1"/>
</dbReference>
<evidence type="ECO:0000256" key="1">
    <source>
        <dbReference type="ARBA" id="ARBA00006484"/>
    </source>
</evidence>
<dbReference type="PRINTS" id="PR00080">
    <property type="entry name" value="SDRFAMILY"/>
</dbReference>
<protein>
    <recommendedName>
        <fullName evidence="5">Ketoreductase domain-containing protein</fullName>
    </recommendedName>
</protein>
<dbReference type="CDD" id="cd05233">
    <property type="entry name" value="SDR_c"/>
    <property type="match status" value="1"/>
</dbReference>
<proteinExistence type="inferred from homology"/>
<dbReference type="Pfam" id="PF13561">
    <property type="entry name" value="adh_short_C2"/>
    <property type="match status" value="1"/>
</dbReference>
<dbReference type="PROSITE" id="PS00061">
    <property type="entry name" value="ADH_SHORT"/>
    <property type="match status" value="1"/>
</dbReference>